<keyword evidence="4" id="KW-1185">Reference proteome</keyword>
<dbReference type="GO" id="GO:0008237">
    <property type="term" value="F:metallopeptidase activity"/>
    <property type="evidence" value="ECO:0007669"/>
    <property type="project" value="InterPro"/>
</dbReference>
<evidence type="ECO:0000256" key="2">
    <source>
        <dbReference type="SAM" id="SignalP"/>
    </source>
</evidence>
<dbReference type="Proteomes" id="UP000756132">
    <property type="component" value="Chromosome 7"/>
</dbReference>
<dbReference type="RefSeq" id="XP_047764220.1">
    <property type="nucleotide sequence ID" value="XM_047908968.1"/>
</dbReference>
<dbReference type="OrthoDB" id="10492669at2759"/>
<name>A0A9Q8URI8_PASFU</name>
<reference evidence="3" key="2">
    <citation type="journal article" date="2022" name="Microb. Genom.">
        <title>A chromosome-scale genome assembly of the tomato pathogen Cladosporium fulvum reveals a compartmentalized genome architecture and the presence of a dispensable chromosome.</title>
        <authorList>
            <person name="Zaccaron A.Z."/>
            <person name="Chen L.H."/>
            <person name="Samaras A."/>
            <person name="Stergiopoulos I."/>
        </authorList>
    </citation>
    <scope>NUCLEOTIDE SEQUENCE</scope>
    <source>
        <strain evidence="3">Race5_Kim</strain>
    </source>
</reference>
<accession>A0A9Q8URI8</accession>
<dbReference type="GeneID" id="71989698"/>
<proteinExistence type="predicted"/>
<dbReference type="AlphaFoldDB" id="A0A9Q8URI8"/>
<evidence type="ECO:0000313" key="4">
    <source>
        <dbReference type="Proteomes" id="UP000756132"/>
    </source>
</evidence>
<dbReference type="Gene3D" id="3.40.390.10">
    <property type="entry name" value="Collagenase (Catalytic Domain)"/>
    <property type="match status" value="1"/>
</dbReference>
<dbReference type="InterPro" id="IPR024079">
    <property type="entry name" value="MetalloPept_cat_dom_sf"/>
</dbReference>
<feature type="chain" id="PRO_5040328832" evidence="2">
    <location>
        <begin position="22"/>
        <end position="327"/>
    </location>
</feature>
<feature type="signal peptide" evidence="2">
    <location>
        <begin position="1"/>
        <end position="21"/>
    </location>
</feature>
<reference evidence="3" key="1">
    <citation type="submission" date="2021-12" db="EMBL/GenBank/DDBJ databases">
        <authorList>
            <person name="Zaccaron A."/>
            <person name="Stergiopoulos I."/>
        </authorList>
    </citation>
    <scope>NUCLEOTIDE SEQUENCE</scope>
    <source>
        <strain evidence="3">Race5_Kim</strain>
    </source>
</reference>
<gene>
    <name evidence="3" type="ORF">CLAFUR5_09820</name>
</gene>
<dbReference type="EMBL" id="CP090169">
    <property type="protein sequence ID" value="UJO19854.1"/>
    <property type="molecule type" value="Genomic_DNA"/>
</dbReference>
<dbReference type="OMA" id="RARVWIH"/>
<organism evidence="3 4">
    <name type="scientific">Passalora fulva</name>
    <name type="common">Tomato leaf mold</name>
    <name type="synonym">Cladosporium fulvum</name>
    <dbReference type="NCBI Taxonomy" id="5499"/>
    <lineage>
        <taxon>Eukaryota</taxon>
        <taxon>Fungi</taxon>
        <taxon>Dikarya</taxon>
        <taxon>Ascomycota</taxon>
        <taxon>Pezizomycotina</taxon>
        <taxon>Dothideomycetes</taxon>
        <taxon>Dothideomycetidae</taxon>
        <taxon>Mycosphaerellales</taxon>
        <taxon>Mycosphaerellaceae</taxon>
        <taxon>Fulvia</taxon>
    </lineage>
</organism>
<dbReference type="KEGG" id="ffu:CLAFUR5_09820"/>
<feature type="region of interest" description="Disordered" evidence="1">
    <location>
        <begin position="304"/>
        <end position="327"/>
    </location>
</feature>
<sequence>MKPTTILRLLGLLAMTGLTTALPLEATTDDPRFRSSNYWADNKKWNQGRDYAFEVVDLMSHISIGRFPFLDPGYGDYSKFSREHYAELVERYFGYSSYTVVENVLLPMFSRMQEGLMRNERGPKGPLEYRYDRGDKGFTGSAYTEDDVIRFANQALVKHPFVDKIPDRARVWIHEMTHLNWVNGGLGDVGVHDTPTSSIYYIADSLREKAAPLDSIYGETLTQYLAQCYPNKAPFNSDNVARFAMAVHHAARTGKMPRAAKIGDRCPYSRQGPHPYFDLPSVPRLSREIGGSVEIVKQDGTVINVGGKEDDGDQSTGLRLGPVGDKG</sequence>
<dbReference type="SUPFAM" id="SSF55486">
    <property type="entry name" value="Metalloproteases ('zincins'), catalytic domain"/>
    <property type="match status" value="1"/>
</dbReference>
<keyword evidence="2" id="KW-0732">Signal</keyword>
<evidence type="ECO:0000256" key="1">
    <source>
        <dbReference type="SAM" id="MobiDB-lite"/>
    </source>
</evidence>
<protein>
    <submittedName>
        <fullName evidence="3">Uncharacterized protein</fullName>
    </submittedName>
</protein>
<evidence type="ECO:0000313" key="3">
    <source>
        <dbReference type="EMBL" id="UJO19854.1"/>
    </source>
</evidence>